<dbReference type="InterPro" id="IPR054502">
    <property type="entry name" value="bHLH-TF_ACT-like_plant"/>
</dbReference>
<evidence type="ECO:0000256" key="7">
    <source>
        <dbReference type="SAM" id="MobiDB-lite"/>
    </source>
</evidence>
<feature type="region of interest" description="Disordered" evidence="7">
    <location>
        <begin position="147"/>
        <end position="169"/>
    </location>
</feature>
<dbReference type="Gramene" id="OPUNC07G06840.1">
    <property type="protein sequence ID" value="OPUNC07G06840.1"/>
    <property type="gene ID" value="OPUNC07G06840"/>
</dbReference>
<dbReference type="SUPFAM" id="SSF47459">
    <property type="entry name" value="HLH, helix-loop-helix DNA-binding domain"/>
    <property type="match status" value="1"/>
</dbReference>
<dbReference type="PANTHER" id="PTHR46266:SF4">
    <property type="entry name" value="TRANSCRIPTION FACTOR TT8"/>
    <property type="match status" value="1"/>
</dbReference>
<comment type="similarity">
    <text evidence="2">Belongs to the bHLH protein family.</text>
</comment>
<proteinExistence type="inferred from homology"/>
<comment type="subcellular location">
    <subcellularLocation>
        <location evidence="1">Nucleus</location>
    </subcellularLocation>
</comment>
<feature type="region of interest" description="Disordered" evidence="7">
    <location>
        <begin position="1"/>
        <end position="20"/>
    </location>
</feature>
<dbReference type="Proteomes" id="UP000026962">
    <property type="component" value="Chromosome 7"/>
</dbReference>
<feature type="region of interest" description="Disordered" evidence="7">
    <location>
        <begin position="509"/>
        <end position="530"/>
    </location>
</feature>
<dbReference type="InterPro" id="IPR025610">
    <property type="entry name" value="MYC/MYB_N"/>
</dbReference>
<feature type="compositionally biased region" description="Basic and acidic residues" evidence="7">
    <location>
        <begin position="510"/>
        <end position="521"/>
    </location>
</feature>
<protein>
    <submittedName>
        <fullName evidence="10">Uncharacterized protein</fullName>
    </submittedName>
</protein>
<evidence type="ECO:0000256" key="3">
    <source>
        <dbReference type="ARBA" id="ARBA00023015"/>
    </source>
</evidence>
<dbReference type="HOGENOM" id="CLU_023211_2_0_1"/>
<evidence type="ECO:0000259" key="9">
    <source>
        <dbReference type="Pfam" id="PF22754"/>
    </source>
</evidence>
<feature type="compositionally biased region" description="Low complexity" evidence="7">
    <location>
        <begin position="581"/>
        <end position="590"/>
    </location>
</feature>
<evidence type="ECO:0000259" key="8">
    <source>
        <dbReference type="Pfam" id="PF14215"/>
    </source>
</evidence>
<evidence type="ECO:0000313" key="11">
    <source>
        <dbReference type="Proteomes" id="UP000026962"/>
    </source>
</evidence>
<dbReference type="GO" id="GO:0046983">
    <property type="term" value="F:protein dimerization activity"/>
    <property type="evidence" value="ECO:0007669"/>
    <property type="project" value="InterPro"/>
</dbReference>
<dbReference type="PANTHER" id="PTHR46266">
    <property type="entry name" value="TRANSCRIPTION FACTOR TT8"/>
    <property type="match status" value="1"/>
</dbReference>
<feature type="region of interest" description="Disordered" evidence="7">
    <location>
        <begin position="309"/>
        <end position="336"/>
    </location>
</feature>
<dbReference type="Pfam" id="PF22754">
    <property type="entry name" value="bHLH-TF_ACT-like_plant"/>
    <property type="match status" value="1"/>
</dbReference>
<reference evidence="10" key="1">
    <citation type="submission" date="2015-04" db="UniProtKB">
        <authorList>
            <consortium name="EnsemblPlants"/>
        </authorList>
    </citation>
    <scope>IDENTIFICATION</scope>
</reference>
<organism evidence="10">
    <name type="scientific">Oryza punctata</name>
    <name type="common">Red rice</name>
    <dbReference type="NCBI Taxonomy" id="4537"/>
    <lineage>
        <taxon>Eukaryota</taxon>
        <taxon>Viridiplantae</taxon>
        <taxon>Streptophyta</taxon>
        <taxon>Embryophyta</taxon>
        <taxon>Tracheophyta</taxon>
        <taxon>Spermatophyta</taxon>
        <taxon>Magnoliopsida</taxon>
        <taxon>Liliopsida</taxon>
        <taxon>Poales</taxon>
        <taxon>Poaceae</taxon>
        <taxon>BOP clade</taxon>
        <taxon>Oryzoideae</taxon>
        <taxon>Oryzeae</taxon>
        <taxon>Oryzinae</taxon>
        <taxon>Oryza</taxon>
    </lineage>
</organism>
<dbReference type="eggNOG" id="ENOG502QQU7">
    <property type="taxonomic scope" value="Eukaryota"/>
</dbReference>
<evidence type="ECO:0000313" key="10">
    <source>
        <dbReference type="EnsemblPlants" id="OPUNC07G06840.1"/>
    </source>
</evidence>
<feature type="compositionally biased region" description="Low complexity" evidence="7">
    <location>
        <begin position="598"/>
        <end position="613"/>
    </location>
</feature>
<evidence type="ECO:0000256" key="4">
    <source>
        <dbReference type="ARBA" id="ARBA00023159"/>
    </source>
</evidence>
<dbReference type="Pfam" id="PF14215">
    <property type="entry name" value="bHLH-MYC_N"/>
    <property type="match status" value="1"/>
</dbReference>
<keyword evidence="5" id="KW-0804">Transcription</keyword>
<evidence type="ECO:0000256" key="1">
    <source>
        <dbReference type="ARBA" id="ARBA00004123"/>
    </source>
</evidence>
<keyword evidence="3" id="KW-0805">Transcription regulation</keyword>
<keyword evidence="6" id="KW-0539">Nucleus</keyword>
<name>A0A0E0LIH0_ORYPU</name>
<sequence>MSRPVQPPVKQPPSNLLNSPNISSPYLSSLTHHYFSISSTSYSSSSAGSIAMAGGEAQAALQAVAQSLRWTYSLLWQLCPHKGSSLVWAEGHYNGAVKTRKSTVMQPPAGASAAAAAEEEEDDADHAARHRSRQLRELYDWLQQAGENASGGGVQTSTAASRRPGAALSPEDLTETEWFFLMSASYSFPPGVGLPGRAFARRGHVWLTGANEVDSKVFLRAILAKTVVCIPVVDGVLEIGTTEKVEEDMGLIQYARGIFMDQHGIHMKPTLSQHSTSNPVTNTHQHPIQVQMQLGITSQTKFDYSDELNAEEENDETEEEGMLGSDTNNTDTERNSGQLQMQMQDQLNMVRNDHQKMTNNAVSSELMQCEMSEAVRDGCSNNILEDEIQMLMDCQNSNCQFNLQGPDEPYHSWHFPCEGLENDYQPATEDQVKSPENTHYPKTLMTILHYNTQRQQEMNIKNYLPVSEKSSFSRWTTPEGTDDDKTMISQGTTQRMLKSILMIVPSSDCSYREAETPESRGGKGASGTRKVGAIQGDFSANHMDKASILGDTIEYVKQLRNRIQELESSSSSSRAARIPSATVTATAAAAGRRRKRSTATAATAAEGMSSSNASGGGNGGEAAEVVQVSIIESDALLELRCGCGGGGGGGGGGGVLLLRVMQAMQELQLEVTAVQASCAGGELLAELRAKVVVKEARGGRRRSSIAQVKRAIHLVLSSSSIKLN</sequence>
<accession>A0A0E0LIH0</accession>
<dbReference type="Gene3D" id="4.10.280.10">
    <property type="entry name" value="Helix-loop-helix DNA-binding domain"/>
    <property type="match status" value="1"/>
</dbReference>
<reference evidence="10" key="2">
    <citation type="submission" date="2018-05" db="EMBL/GenBank/DDBJ databases">
        <title>OpunRS2 (Oryza punctata Reference Sequence Version 2).</title>
        <authorList>
            <person name="Zhang J."/>
            <person name="Kudrna D."/>
            <person name="Lee S."/>
            <person name="Talag J."/>
            <person name="Welchert J."/>
            <person name="Wing R.A."/>
        </authorList>
    </citation>
    <scope>NUCLEOTIDE SEQUENCE [LARGE SCALE GENOMIC DNA]</scope>
</reference>
<evidence type="ECO:0000256" key="2">
    <source>
        <dbReference type="ARBA" id="ARBA00005510"/>
    </source>
</evidence>
<feature type="domain" description="Plant bHLH transcription factor ACT-like" evidence="9">
    <location>
        <begin position="626"/>
        <end position="715"/>
    </location>
</feature>
<keyword evidence="11" id="KW-1185">Reference proteome</keyword>
<evidence type="ECO:0000256" key="6">
    <source>
        <dbReference type="ARBA" id="ARBA00023242"/>
    </source>
</evidence>
<feature type="region of interest" description="Disordered" evidence="7">
    <location>
        <begin position="104"/>
        <end position="130"/>
    </location>
</feature>
<feature type="compositionally biased region" description="Acidic residues" evidence="7">
    <location>
        <begin position="309"/>
        <end position="321"/>
    </location>
</feature>
<dbReference type="EnsemblPlants" id="OPUNC07G06840.1">
    <property type="protein sequence ID" value="OPUNC07G06840.1"/>
    <property type="gene ID" value="OPUNC07G06840"/>
</dbReference>
<dbReference type="STRING" id="4537.A0A0E0LIH0"/>
<feature type="compositionally biased region" description="Pro residues" evidence="7">
    <location>
        <begin position="1"/>
        <end position="11"/>
    </location>
</feature>
<evidence type="ECO:0000256" key="5">
    <source>
        <dbReference type="ARBA" id="ARBA00023163"/>
    </source>
</evidence>
<feature type="region of interest" description="Disordered" evidence="7">
    <location>
        <begin position="566"/>
        <end position="620"/>
    </location>
</feature>
<dbReference type="GO" id="GO:0005634">
    <property type="term" value="C:nucleus"/>
    <property type="evidence" value="ECO:0007669"/>
    <property type="project" value="UniProtKB-SubCell"/>
</dbReference>
<feature type="domain" description="Transcription factor MYC/MYB N-terminal" evidence="8">
    <location>
        <begin position="58"/>
        <end position="259"/>
    </location>
</feature>
<dbReference type="OMA" id="IFMDQHG"/>
<dbReference type="InterPro" id="IPR036638">
    <property type="entry name" value="HLH_DNA-bd_sf"/>
</dbReference>
<dbReference type="AlphaFoldDB" id="A0A0E0LIH0"/>
<keyword evidence="4" id="KW-0010">Activator</keyword>